<dbReference type="InterPro" id="IPR029058">
    <property type="entry name" value="AB_hydrolase_fold"/>
</dbReference>
<dbReference type="Proteomes" id="UP001499954">
    <property type="component" value="Unassembled WGS sequence"/>
</dbReference>
<sequence>MPARTFRWGDRTIVVHETPRPGAEAGTPLGAPADDPGPATPPTYVLVHGLGMAAEYWGGLGERLAPTGRVLALDLPGFGEAPEPARVLSVPETADLVADLVRAERLARPVLVGHSMGAQIVADLAARHPELVERIVLIGPSVNPRERSRARQTARLLQDVAVIDPVAFARGAGAMAEAGLPWVLANLRPALEHHLERVMPHVRAETLVVRGEDDRVVPRFWAQAVAGLAPNARYAEVPGRGHEVVARDTGELDDLVIAHALGDRPGRRLAPYERRIALSRSFGGSTTTRVGWVLRDYGYGIRWRLAQLVAGDPPARWREGDPTLPDVVLVPGVHEHWSFLTRLADALNRAGHRITIVRGLGMNRRPVPDTSRRLQRALARVAAPPAGRVIVAHSKGGLIAKHLLTDLVRGSGPFGTSAVERLDVRGAVTLAAPYAGSVRARWFLDPSMRAFLPTDATILELQRDAAVNANIVSIFGTLDAHVTEGSALAGATNVIVPAAGHFRLTGSAAAHRAVIEGVASLAGAPLTRAAAPLPPEGLATAPVEPVTR</sequence>
<dbReference type="Gene3D" id="3.40.50.1820">
    <property type="entry name" value="alpha/beta hydrolase"/>
    <property type="match status" value="2"/>
</dbReference>
<evidence type="ECO:0000313" key="4">
    <source>
        <dbReference type="Proteomes" id="UP001499954"/>
    </source>
</evidence>
<dbReference type="InterPro" id="IPR000073">
    <property type="entry name" value="AB_hydrolase_1"/>
</dbReference>
<protein>
    <recommendedName>
        <fullName evidence="2">AB hydrolase-1 domain-containing protein</fullName>
    </recommendedName>
</protein>
<feature type="domain" description="AB hydrolase-1" evidence="2">
    <location>
        <begin position="45"/>
        <end position="246"/>
    </location>
</feature>
<dbReference type="Pfam" id="PF12697">
    <property type="entry name" value="Abhydrolase_6"/>
    <property type="match status" value="1"/>
</dbReference>
<feature type="compositionally biased region" description="Low complexity" evidence="1">
    <location>
        <begin position="25"/>
        <end position="37"/>
    </location>
</feature>
<feature type="region of interest" description="Disordered" evidence="1">
    <location>
        <begin position="17"/>
        <end position="38"/>
    </location>
</feature>
<gene>
    <name evidence="3" type="ORF">GCM10009717_00930</name>
</gene>
<keyword evidence="4" id="KW-1185">Reference proteome</keyword>
<evidence type="ECO:0000256" key="1">
    <source>
        <dbReference type="SAM" id="MobiDB-lite"/>
    </source>
</evidence>
<organism evidence="3 4">
    <name type="scientific">Agromyces allii</name>
    <dbReference type="NCBI Taxonomy" id="393607"/>
    <lineage>
        <taxon>Bacteria</taxon>
        <taxon>Bacillati</taxon>
        <taxon>Actinomycetota</taxon>
        <taxon>Actinomycetes</taxon>
        <taxon>Micrococcales</taxon>
        <taxon>Microbacteriaceae</taxon>
        <taxon>Agromyces</taxon>
    </lineage>
</organism>
<dbReference type="PANTHER" id="PTHR43194:SF5">
    <property type="entry name" value="PIMELOYL-[ACYL-CARRIER PROTEIN] METHYL ESTER ESTERASE"/>
    <property type="match status" value="1"/>
</dbReference>
<dbReference type="InterPro" id="IPR050228">
    <property type="entry name" value="Carboxylesterase_BioH"/>
</dbReference>
<proteinExistence type="predicted"/>
<accession>A0ABP5BA88</accession>
<dbReference type="PANTHER" id="PTHR43194">
    <property type="entry name" value="HYDROLASE ALPHA/BETA FOLD FAMILY"/>
    <property type="match status" value="1"/>
</dbReference>
<name>A0ABP5BA88_9MICO</name>
<reference evidence="4" key="1">
    <citation type="journal article" date="2019" name="Int. J. Syst. Evol. Microbiol.">
        <title>The Global Catalogue of Microorganisms (GCM) 10K type strain sequencing project: providing services to taxonomists for standard genome sequencing and annotation.</title>
        <authorList>
            <consortium name="The Broad Institute Genomics Platform"/>
            <consortium name="The Broad Institute Genome Sequencing Center for Infectious Disease"/>
            <person name="Wu L."/>
            <person name="Ma J."/>
        </authorList>
    </citation>
    <scope>NUCLEOTIDE SEQUENCE [LARGE SCALE GENOMIC DNA]</scope>
    <source>
        <strain evidence="4">JCM 13584</strain>
    </source>
</reference>
<dbReference type="SUPFAM" id="SSF53474">
    <property type="entry name" value="alpha/beta-Hydrolases"/>
    <property type="match status" value="2"/>
</dbReference>
<dbReference type="EMBL" id="BAAAMK010000001">
    <property type="protein sequence ID" value="GAA1938321.1"/>
    <property type="molecule type" value="Genomic_DNA"/>
</dbReference>
<dbReference type="RefSeq" id="WP_157416244.1">
    <property type="nucleotide sequence ID" value="NZ_BAAAMK010000001.1"/>
</dbReference>
<evidence type="ECO:0000313" key="3">
    <source>
        <dbReference type="EMBL" id="GAA1938321.1"/>
    </source>
</evidence>
<comment type="caution">
    <text evidence="3">The sequence shown here is derived from an EMBL/GenBank/DDBJ whole genome shotgun (WGS) entry which is preliminary data.</text>
</comment>
<evidence type="ECO:0000259" key="2">
    <source>
        <dbReference type="Pfam" id="PF12697"/>
    </source>
</evidence>
<dbReference type="PRINTS" id="PR00111">
    <property type="entry name" value="ABHYDROLASE"/>
</dbReference>